<feature type="coiled-coil region" evidence="1">
    <location>
        <begin position="704"/>
        <end position="731"/>
    </location>
</feature>
<dbReference type="VEuPathDB" id="FungiDB:CC1G_03994"/>
<dbReference type="KEGG" id="cci:CC1G_03994"/>
<feature type="compositionally biased region" description="Basic and acidic residues" evidence="2">
    <location>
        <begin position="241"/>
        <end position="251"/>
    </location>
</feature>
<protein>
    <submittedName>
        <fullName evidence="3">Uncharacterized protein</fullName>
    </submittedName>
</protein>
<feature type="compositionally biased region" description="Basic and acidic residues" evidence="2">
    <location>
        <begin position="203"/>
        <end position="226"/>
    </location>
</feature>
<feature type="region of interest" description="Disordered" evidence="2">
    <location>
        <begin position="103"/>
        <end position="263"/>
    </location>
</feature>
<organism evidence="3 4">
    <name type="scientific">Coprinopsis cinerea (strain Okayama-7 / 130 / ATCC MYA-4618 / FGSC 9003)</name>
    <name type="common">Inky cap fungus</name>
    <name type="synonym">Hormographiella aspergillata</name>
    <dbReference type="NCBI Taxonomy" id="240176"/>
    <lineage>
        <taxon>Eukaryota</taxon>
        <taxon>Fungi</taxon>
        <taxon>Dikarya</taxon>
        <taxon>Basidiomycota</taxon>
        <taxon>Agaricomycotina</taxon>
        <taxon>Agaricomycetes</taxon>
        <taxon>Agaricomycetidae</taxon>
        <taxon>Agaricales</taxon>
        <taxon>Agaricineae</taxon>
        <taxon>Psathyrellaceae</taxon>
        <taxon>Coprinopsis</taxon>
    </lineage>
</organism>
<evidence type="ECO:0000313" key="4">
    <source>
        <dbReference type="Proteomes" id="UP000001861"/>
    </source>
</evidence>
<dbReference type="GeneID" id="6007564"/>
<dbReference type="HOGENOM" id="CLU_324909_0_0_1"/>
<dbReference type="AlphaFoldDB" id="A8N8E7"/>
<name>A8N8E7_COPC7</name>
<gene>
    <name evidence="3" type="ORF">CC1G_03994</name>
</gene>
<accession>A8N8E7</accession>
<dbReference type="EMBL" id="AACS02000007">
    <property type="protein sequence ID" value="EAU90725.2"/>
    <property type="molecule type" value="Genomic_DNA"/>
</dbReference>
<evidence type="ECO:0000313" key="3">
    <source>
        <dbReference type="EMBL" id="EAU90725.2"/>
    </source>
</evidence>
<feature type="compositionally biased region" description="Basic residues" evidence="2">
    <location>
        <begin position="345"/>
        <end position="360"/>
    </location>
</feature>
<dbReference type="InParanoid" id="A8N8E7"/>
<comment type="caution">
    <text evidence="3">The sequence shown here is derived from an EMBL/GenBank/DDBJ whole genome shotgun (WGS) entry which is preliminary data.</text>
</comment>
<keyword evidence="1" id="KW-0175">Coiled coil</keyword>
<dbReference type="Proteomes" id="UP000001861">
    <property type="component" value="Unassembled WGS sequence"/>
</dbReference>
<reference evidence="3 4" key="1">
    <citation type="journal article" date="2010" name="Proc. Natl. Acad. Sci. U.S.A.">
        <title>Insights into evolution of multicellular fungi from the assembled chromosomes of the mushroom Coprinopsis cinerea (Coprinus cinereus).</title>
        <authorList>
            <person name="Stajich J.E."/>
            <person name="Wilke S.K."/>
            <person name="Ahren D."/>
            <person name="Au C.H."/>
            <person name="Birren B.W."/>
            <person name="Borodovsky M."/>
            <person name="Burns C."/>
            <person name="Canback B."/>
            <person name="Casselton L.A."/>
            <person name="Cheng C.K."/>
            <person name="Deng J."/>
            <person name="Dietrich F.S."/>
            <person name="Fargo D.C."/>
            <person name="Farman M.L."/>
            <person name="Gathman A.C."/>
            <person name="Goldberg J."/>
            <person name="Guigo R."/>
            <person name="Hoegger P.J."/>
            <person name="Hooker J.B."/>
            <person name="Huggins A."/>
            <person name="James T.Y."/>
            <person name="Kamada T."/>
            <person name="Kilaru S."/>
            <person name="Kodira C."/>
            <person name="Kues U."/>
            <person name="Kupfer D."/>
            <person name="Kwan H.S."/>
            <person name="Lomsadze A."/>
            <person name="Li W."/>
            <person name="Lilly W.W."/>
            <person name="Ma L.J."/>
            <person name="Mackey A.J."/>
            <person name="Manning G."/>
            <person name="Martin F."/>
            <person name="Muraguchi H."/>
            <person name="Natvig D.O."/>
            <person name="Palmerini H."/>
            <person name="Ramesh M.A."/>
            <person name="Rehmeyer C.J."/>
            <person name="Roe B.A."/>
            <person name="Shenoy N."/>
            <person name="Stanke M."/>
            <person name="Ter-Hovhannisyan V."/>
            <person name="Tunlid A."/>
            <person name="Velagapudi R."/>
            <person name="Vision T.J."/>
            <person name="Zeng Q."/>
            <person name="Zolan M.E."/>
            <person name="Pukkila P.J."/>
        </authorList>
    </citation>
    <scope>NUCLEOTIDE SEQUENCE [LARGE SCALE GENOMIC DNA]</scope>
    <source>
        <strain evidence="4">Okayama-7 / 130 / ATCC MYA-4618 / FGSC 9003</strain>
    </source>
</reference>
<feature type="region of interest" description="Disordered" evidence="2">
    <location>
        <begin position="772"/>
        <end position="810"/>
    </location>
</feature>
<keyword evidence="4" id="KW-1185">Reference proteome</keyword>
<evidence type="ECO:0000256" key="2">
    <source>
        <dbReference type="SAM" id="MobiDB-lite"/>
    </source>
</evidence>
<evidence type="ECO:0000256" key="1">
    <source>
        <dbReference type="SAM" id="Coils"/>
    </source>
</evidence>
<feature type="compositionally biased region" description="Gly residues" evidence="2">
    <location>
        <begin position="184"/>
        <end position="201"/>
    </location>
</feature>
<proteinExistence type="predicted"/>
<feature type="compositionally biased region" description="Polar residues" evidence="2">
    <location>
        <begin position="433"/>
        <end position="447"/>
    </location>
</feature>
<dbReference type="RefSeq" id="XP_001831103.2">
    <property type="nucleotide sequence ID" value="XM_001831051.2"/>
</dbReference>
<sequence length="888" mass="97664">MPPKNDNLVPSTTLKRRIDMLVDELYASESRDGVTNLEKVRPLLRNVLATATKEKCRNDRVLGPEIKAALEQAAIHKHYVLPEVEGTTFDATFMNQFPNRVESTNNMLEGGAGDSGGRKRGNDNSPDQLRKKPKGSQQHQEDKVEETSSNPANPAHHSVAIQGHEQPAPFSGGGNSEERPGKRVTGGGAMEGVQGAGGGAGEAAEKNGDAEELAKAVEGEVARPDDDVSMDEEPAASTMGEEARTSNEAHPDTIPPSTDNTAVGQFGRQHKLTYALLYEWKLTSQKIESLEKRKKAIVELFGSDRCDNCSAAGVTGRCLRPASFSCLRCNAIHRACVFPNDGVRTTHKPKRPGRGGRKKSAATVESSEEGEVEEQPASRNTKAKGKSHSRSTIDDSVLEVPKQKGRASSREKSTSEPSSRAMSQIPTIKIQPQRFTRSSTASMTEGNGFQGPTIVGQREGGTYHLYSTPASSRHVSPYPGQNEVTVIADGPSPLQDGPLIALASQLRSEIRQVDSRISSLDYSLLHGEHLGMISQRSSLRNEFLNHDDEWKEKVELHINKTMSALEQWKLGAVVEIKSQLEEVIRGQSTDLSNSIEDQISARINNLFCPSQLRGTISEALTNCLSTEFQAYLTAHKGFFHQLIEERLDHGLRAFMDAELDNRVRAIVDEKVKERLVRAPVGPLEASPQTQSVLDEMESRTRVIIGESMKQYTRVQDNIERLETRFQRALSTISKDVAGHQESLLSLWRDMEPLKPYGNPLMQLLGQLVTSMPQHRENSAPGIAGPSTLHPPLLFEEQPRPQTPSSRNQDFNLSSFLQSTPAVQGNLSTVQWEQPLGFEHSLDVNFETGNSATATSGLPSMSDSILNDRILYFQPPKQLINRISIERIP</sequence>
<feature type="region of interest" description="Disordered" evidence="2">
    <location>
        <begin position="341"/>
        <end position="460"/>
    </location>
</feature>